<dbReference type="Proteomes" id="UP000190637">
    <property type="component" value="Unassembled WGS sequence"/>
</dbReference>
<name>A0A1T4NC65_9ACTN</name>
<proteinExistence type="predicted"/>
<keyword evidence="2" id="KW-1185">Reference proteome</keyword>
<evidence type="ECO:0000313" key="1">
    <source>
        <dbReference type="EMBL" id="SJZ76849.1"/>
    </source>
</evidence>
<reference evidence="1 2" key="1">
    <citation type="submission" date="2017-02" db="EMBL/GenBank/DDBJ databases">
        <authorList>
            <person name="Peterson S.W."/>
        </authorList>
    </citation>
    <scope>NUCLEOTIDE SEQUENCE [LARGE SCALE GENOMIC DNA]</scope>
    <source>
        <strain evidence="1 2">DSM 45154</strain>
    </source>
</reference>
<accession>A0A1T4NC65</accession>
<sequence>MSAVGAPRRSGFRFDPRAARVLRLFGVRPETAWVAVGGRALEVRFGPWRVRTPRRNITGVRLGGPYRWRRVIGARMSLLDGG</sequence>
<gene>
    <name evidence="1" type="ORF">SAMN02745673_01384</name>
</gene>
<dbReference type="EMBL" id="FUWS01000003">
    <property type="protein sequence ID" value="SJZ76849.1"/>
    <property type="molecule type" value="Genomic_DNA"/>
</dbReference>
<dbReference type="OrthoDB" id="191189at2"/>
<organism evidence="1 2">
    <name type="scientific">Marinactinospora thermotolerans DSM 45154</name>
    <dbReference type="NCBI Taxonomy" id="1122192"/>
    <lineage>
        <taxon>Bacteria</taxon>
        <taxon>Bacillati</taxon>
        <taxon>Actinomycetota</taxon>
        <taxon>Actinomycetes</taxon>
        <taxon>Streptosporangiales</taxon>
        <taxon>Nocardiopsidaceae</taxon>
        <taxon>Marinactinospora</taxon>
    </lineage>
</organism>
<protein>
    <submittedName>
        <fullName evidence="1">Uncharacterized protein</fullName>
    </submittedName>
</protein>
<dbReference type="RefSeq" id="WP_078760769.1">
    <property type="nucleotide sequence ID" value="NZ_FUWS01000003.1"/>
</dbReference>
<dbReference type="AlphaFoldDB" id="A0A1T4NC65"/>
<evidence type="ECO:0000313" key="2">
    <source>
        <dbReference type="Proteomes" id="UP000190637"/>
    </source>
</evidence>